<keyword evidence="2" id="KW-0812">Transmembrane</keyword>
<accession>A0A0B2C1D1</accession>
<evidence type="ECO:0000313" key="3">
    <source>
        <dbReference type="EMBL" id="KHL25736.1"/>
    </source>
</evidence>
<keyword evidence="4" id="KW-1185">Reference proteome</keyword>
<dbReference type="InterPro" id="IPR021730">
    <property type="entry name" value="YdbH"/>
</dbReference>
<keyword evidence="2" id="KW-0472">Membrane</keyword>
<gene>
    <name evidence="3" type="ORF">PK98_03670</name>
</gene>
<reference evidence="3 4" key="1">
    <citation type="submission" date="2014-11" db="EMBL/GenBank/DDBJ databases">
        <title>Draft genome sequence of Kirrobacter mercurialis.</title>
        <authorList>
            <person name="Coil D.A."/>
            <person name="Eisen J.A."/>
        </authorList>
    </citation>
    <scope>NUCLEOTIDE SEQUENCE [LARGE SCALE GENOMIC DNA]</scope>
    <source>
        <strain evidence="3 4">Coronado</strain>
    </source>
</reference>
<organism evidence="3 4">
    <name type="scientific">Croceibacterium mercuriale</name>
    <dbReference type="NCBI Taxonomy" id="1572751"/>
    <lineage>
        <taxon>Bacteria</taxon>
        <taxon>Pseudomonadati</taxon>
        <taxon>Pseudomonadota</taxon>
        <taxon>Alphaproteobacteria</taxon>
        <taxon>Sphingomonadales</taxon>
        <taxon>Erythrobacteraceae</taxon>
        <taxon>Croceibacterium</taxon>
    </lineage>
</organism>
<protein>
    <submittedName>
        <fullName evidence="3">Uncharacterized protein</fullName>
    </submittedName>
</protein>
<proteinExistence type="predicted"/>
<dbReference type="EMBL" id="JTDN01000001">
    <property type="protein sequence ID" value="KHL25736.1"/>
    <property type="molecule type" value="Genomic_DNA"/>
</dbReference>
<feature type="region of interest" description="Disordered" evidence="1">
    <location>
        <begin position="1039"/>
        <end position="1071"/>
    </location>
</feature>
<dbReference type="OrthoDB" id="7597031at2"/>
<evidence type="ECO:0000313" key="4">
    <source>
        <dbReference type="Proteomes" id="UP000030988"/>
    </source>
</evidence>
<keyword evidence="2" id="KW-1133">Transmembrane helix</keyword>
<comment type="caution">
    <text evidence="3">The sequence shown here is derived from an EMBL/GenBank/DDBJ whole genome shotgun (WGS) entry which is preliminary data.</text>
</comment>
<dbReference type="RefSeq" id="WP_039094367.1">
    <property type="nucleotide sequence ID" value="NZ_JTDN01000001.1"/>
</dbReference>
<feature type="transmembrane region" description="Helical" evidence="2">
    <location>
        <begin position="23"/>
        <end position="44"/>
    </location>
</feature>
<sequence length="1071" mass="112195">MADDVASDPEAAALPEAPPRRRIGCWASLVMLVFLLGGLLFLWLSRDRIAGDIITDLLDDNRLQATYRIESIGPRQQVLADVVVGDPARPDLTIERVVVRIGPRLGTPALESVRLVRPRLYGTYRGGTLSFGALDPLLFEGDRKQPFTLPDLRLVVEDGRGLLVGDDGRLGFSLAGSGWLRDGWTGEVAAITPQWAAGGCAATGASLYGRLSIRNARPQIAGPLRLDRLACAGAGIAVANVAAPLDVTAEQALDGFGGTARLTSGATALPQVTARDTQGTLRFSWRKDALTADYSLTGTRVTAAGVALAELTLEGAVRTRGGLRRMELEADASAKGIAPGPALDRALASAQGTTHDTLLFPLMGQLRRTLARETPGSTLTGQLIARRVPGRKTGDEPTLTLLVPSATLRGGGGATLLRVSRVQLVDGGGQPLRWSGNALTGGDLPRINARVEQAPDGSLELVGSMAPWRVGDSSLSVPRLTLAHAGGGSWRFAGALQASGALPGGSARNLQVPLDGTWSRRAGVAMWRDCTDLRFDALSYANLSLDRRRLTLCPPRGGTILRLPAGGALQVAAGAPSLQVTGRLGATPVAIDSGPVGFGWPGTLTARAVTVALGPAETATRFVLTDLTAQLGREIGGTFAGTDVLLNAVPLDIRDGAGSWTYGGGRLVLADGSFRLEDRAEIDRFNPLVARGASLTLSDNRITADALLREPASDREITRVAIAHDLSRGIGRADLAVDRITFDKGLQPVALTPLALGVVADVAGDVTGNGRIEWNEVGVSSSGAFTTEDLDFAAAFGPVTGASGTIAFADLLGLTTAPDQVLRIATVNPGIVVTDGVVRYALKNGETLIVHGGEWPFFGGRLVMQPTSITFGVPEVRRYTFEITGLDAARFVTNFGMSNLSATGTFDGTMPIVFDVDGNGRLQGGLLVSNAPGGNVSYVGELTYKDLSPIANFAFDSLRSLNYERMSIQLDGSLTGEIVTRVSFDGISQGEGASSNFVTRKLASLPLRFIVNVRAPFLSLIGSVRSLYDPSAIRDPRTLGLLPTGGSTPSIDQTARPGAPAIQPSESEPVP</sequence>
<dbReference type="Proteomes" id="UP000030988">
    <property type="component" value="Unassembled WGS sequence"/>
</dbReference>
<evidence type="ECO:0000256" key="2">
    <source>
        <dbReference type="SAM" id="Phobius"/>
    </source>
</evidence>
<evidence type="ECO:0000256" key="1">
    <source>
        <dbReference type="SAM" id="MobiDB-lite"/>
    </source>
</evidence>
<dbReference type="Pfam" id="PF11739">
    <property type="entry name" value="YdbH-like"/>
    <property type="match status" value="1"/>
</dbReference>
<dbReference type="AlphaFoldDB" id="A0A0B2C1D1"/>
<name>A0A0B2C1D1_9SPHN</name>
<dbReference type="STRING" id="1572751.PK98_03670"/>